<keyword evidence="4 7" id="KW-0067">ATP-binding</keyword>
<dbReference type="InterPro" id="IPR003439">
    <property type="entry name" value="ABC_transporter-like_ATP-bd"/>
</dbReference>
<dbReference type="eggNOG" id="arCOG00184">
    <property type="taxonomic scope" value="Archaea"/>
</dbReference>
<feature type="region of interest" description="Disordered" evidence="5">
    <location>
        <begin position="1"/>
        <end position="33"/>
    </location>
</feature>
<dbReference type="HOGENOM" id="CLU_000604_1_23_2"/>
<evidence type="ECO:0000313" key="8">
    <source>
        <dbReference type="Proteomes" id="UP000001975"/>
    </source>
</evidence>
<dbReference type="InterPro" id="IPR003593">
    <property type="entry name" value="AAA+_ATPase"/>
</dbReference>
<dbReference type="GO" id="GO:0016887">
    <property type="term" value="F:ATP hydrolysis activity"/>
    <property type="evidence" value="ECO:0007669"/>
    <property type="project" value="InterPro"/>
</dbReference>
<keyword evidence="8" id="KW-1185">Reference proteome</keyword>
<dbReference type="CDD" id="cd03257">
    <property type="entry name" value="ABC_NikE_OppD_transporters"/>
    <property type="match status" value="1"/>
</dbReference>
<evidence type="ECO:0000313" key="7">
    <source>
        <dbReference type="EMBL" id="CAJ51610.1"/>
    </source>
</evidence>
<feature type="domain" description="ABC transporter" evidence="6">
    <location>
        <begin position="37"/>
        <end position="290"/>
    </location>
</feature>
<dbReference type="GO" id="GO:0005524">
    <property type="term" value="F:ATP binding"/>
    <property type="evidence" value="ECO:0007669"/>
    <property type="project" value="UniProtKB-KW"/>
</dbReference>
<feature type="region of interest" description="Disordered" evidence="5">
    <location>
        <begin position="300"/>
        <end position="319"/>
    </location>
</feature>
<dbReference type="FunFam" id="3.40.50.300:FF:000016">
    <property type="entry name" value="Oligopeptide ABC transporter ATP-binding component"/>
    <property type="match status" value="1"/>
</dbReference>
<feature type="region of interest" description="Disordered" evidence="5">
    <location>
        <begin position="358"/>
        <end position="386"/>
    </location>
</feature>
<dbReference type="Pfam" id="PF08352">
    <property type="entry name" value="oligo_HPY"/>
    <property type="match status" value="1"/>
</dbReference>
<dbReference type="InterPro" id="IPR027417">
    <property type="entry name" value="P-loop_NTPase"/>
</dbReference>
<dbReference type="PANTHER" id="PTHR43776">
    <property type="entry name" value="TRANSPORT ATP-BINDING PROTEIN"/>
    <property type="match status" value="1"/>
</dbReference>
<organism evidence="7 8">
    <name type="scientific">Haloquadratum walsbyi (strain DSM 16790 / HBSQ001)</name>
    <dbReference type="NCBI Taxonomy" id="362976"/>
    <lineage>
        <taxon>Archaea</taxon>
        <taxon>Methanobacteriati</taxon>
        <taxon>Methanobacteriota</taxon>
        <taxon>Stenosarchaea group</taxon>
        <taxon>Halobacteria</taxon>
        <taxon>Halobacteriales</taxon>
        <taxon>Haloferacaceae</taxon>
        <taxon>Haloquadratum</taxon>
    </lineage>
</organism>
<dbReference type="STRING" id="362976.HQ_1482A"/>
<dbReference type="SMART" id="SM00382">
    <property type="entry name" value="AAA"/>
    <property type="match status" value="1"/>
</dbReference>
<evidence type="ECO:0000259" key="6">
    <source>
        <dbReference type="PROSITE" id="PS50893"/>
    </source>
</evidence>
<accession>Q18K42</accession>
<name>Q18K42_HALWD</name>
<feature type="compositionally biased region" description="Basic and acidic residues" evidence="5">
    <location>
        <begin position="360"/>
        <end position="379"/>
    </location>
</feature>
<keyword evidence="3" id="KW-0547">Nucleotide-binding</keyword>
<evidence type="ECO:0000256" key="2">
    <source>
        <dbReference type="ARBA" id="ARBA00022448"/>
    </source>
</evidence>
<dbReference type="GeneID" id="4193946"/>
<dbReference type="AlphaFoldDB" id="Q18K42"/>
<dbReference type="PANTHER" id="PTHR43776:SF7">
    <property type="entry name" value="D,D-DIPEPTIDE TRANSPORT ATP-BINDING PROTEIN DDPF-RELATED"/>
    <property type="match status" value="1"/>
</dbReference>
<dbReference type="PROSITE" id="PS50893">
    <property type="entry name" value="ABC_TRANSPORTER_2"/>
    <property type="match status" value="1"/>
</dbReference>
<evidence type="ECO:0000256" key="3">
    <source>
        <dbReference type="ARBA" id="ARBA00022741"/>
    </source>
</evidence>
<dbReference type="Proteomes" id="UP000001975">
    <property type="component" value="Chromosome"/>
</dbReference>
<dbReference type="GO" id="GO:0015833">
    <property type="term" value="P:peptide transport"/>
    <property type="evidence" value="ECO:0007669"/>
    <property type="project" value="InterPro"/>
</dbReference>
<dbReference type="GO" id="GO:0055085">
    <property type="term" value="P:transmembrane transport"/>
    <property type="evidence" value="ECO:0007669"/>
    <property type="project" value="UniProtKB-ARBA"/>
</dbReference>
<dbReference type="EMBL" id="AM180088">
    <property type="protein sequence ID" value="CAJ51610.1"/>
    <property type="molecule type" value="Genomic_DNA"/>
</dbReference>
<dbReference type="Pfam" id="PF00005">
    <property type="entry name" value="ABC_tran"/>
    <property type="match status" value="1"/>
</dbReference>
<protein>
    <submittedName>
        <fullName evidence="7">ABC-type transport system ATP-binding protein (Probable substrate dipeptide/oligopeptide)</fullName>
    </submittedName>
</protein>
<proteinExistence type="inferred from homology"/>
<dbReference type="NCBIfam" id="TIGR01727">
    <property type="entry name" value="oligo_HPY"/>
    <property type="match status" value="1"/>
</dbReference>
<keyword evidence="2" id="KW-0813">Transport</keyword>
<dbReference type="Gene3D" id="3.40.50.300">
    <property type="entry name" value="P-loop containing nucleotide triphosphate hydrolases"/>
    <property type="match status" value="1"/>
</dbReference>
<evidence type="ECO:0000256" key="5">
    <source>
        <dbReference type="SAM" id="MobiDB-lite"/>
    </source>
</evidence>
<dbReference type="InterPro" id="IPR013563">
    <property type="entry name" value="Oligopep_ABC_C"/>
</dbReference>
<gene>
    <name evidence="7" type="primary">dppF3</name>
    <name evidence="7" type="ordered locus">HQ_1482A</name>
</gene>
<dbReference type="KEGG" id="hwa:HQ_1482A"/>
<dbReference type="PROSITE" id="PS00211">
    <property type="entry name" value="ABC_TRANSPORTER_1"/>
    <property type="match status" value="1"/>
</dbReference>
<dbReference type="InterPro" id="IPR050319">
    <property type="entry name" value="ABC_transp_ATP-bind"/>
</dbReference>
<reference evidence="7 8" key="1">
    <citation type="journal article" date="2006" name="BMC Genomics">
        <title>The genome of the square archaeon Haloquadratum walsbyi: life at the limits of water activity.</title>
        <authorList>
            <person name="Bolhuis H.H."/>
            <person name="Palm P.P."/>
            <person name="Wende A.W."/>
            <person name="Falb M.M."/>
            <person name="Rampp M.M."/>
            <person name="Rodriguez-Valera F.F."/>
            <person name="Pfeiffer F.F."/>
            <person name="Oesterhelt D.D."/>
        </authorList>
    </citation>
    <scope>NUCLEOTIDE SEQUENCE [LARGE SCALE GENOMIC DNA]</scope>
    <source>
        <strain evidence="8">DSM 16790 / HBSQ001</strain>
    </source>
</reference>
<dbReference type="InterPro" id="IPR017871">
    <property type="entry name" value="ABC_transporter-like_CS"/>
</dbReference>
<evidence type="ECO:0000256" key="4">
    <source>
        <dbReference type="ARBA" id="ARBA00022840"/>
    </source>
</evidence>
<sequence>MTSESSEGFHNTDEGTVAHRDAPTSRAPDDRSQRELIRVAGLKKYFPIETGFFEQFFGDQEYAKAVDGVNLTIHEGETIGIVGESGCGKSTLGRTLTRLYEPTDGSVIFDYEHIETLSGSELRPIRRRMQYVFQDPLSALNPRKTVGESVAKPLKVHDIADGEAKWKQVAELFEEVGLSQSDINAYPHQLSGGQRQRVGLCRALITEPDLIVFDEPVSALDVTLQAQILNLIDGLQDKYNLSYAFISHDLDVVRYVCDRIVVMYAGEIVERGYADDIFNNPQHPYTRALVRAIPSIRDDDHERESLAGTPPSVTDPPSGCRFHTRCPEFIDGQCVNQNPENHIVDSDDNHTVACHWAQQSDREREVHSPPSSSEREIIIREASTQE</sequence>
<dbReference type="SUPFAM" id="SSF52540">
    <property type="entry name" value="P-loop containing nucleoside triphosphate hydrolases"/>
    <property type="match status" value="1"/>
</dbReference>
<feature type="compositionally biased region" description="Basic and acidic residues" evidence="5">
    <location>
        <begin position="10"/>
        <end position="33"/>
    </location>
</feature>
<comment type="similarity">
    <text evidence="1">Belongs to the ABC transporter superfamily.</text>
</comment>
<dbReference type="RefSeq" id="WP_011570764.1">
    <property type="nucleotide sequence ID" value="NC_008212.1"/>
</dbReference>
<evidence type="ECO:0000256" key="1">
    <source>
        <dbReference type="ARBA" id="ARBA00005417"/>
    </source>
</evidence>